<sequence>MIQLTKVISKKELKQFILLPYSIHKNHEEWLPPLISDEWKVFDKTKNHSFEHCDTIMYLAKQNNKVVGRIMGIINHMYNNGNNEKNVRFYGLECEDDAAIYDTLINAIEIWGKQKGMNTIIGPLGFSDKDPQGFLIDGFKEPMTVMVTNHSYKYMINHLERNGFKKKLDIFQYSAKIPEKTEAIYTRIAKRATRSGYKILEFKKSKHVRPYVNEVFKLINETYKNIYGFAPLSDIESKEFSERFLPLLKPQYIKVVLDTSDKIVAFVVAMPDISVGFKKAKGKLFPFGFIHILKAFKKTNQLNLLLGCIDENIRNSGLVALMNIALLNSARENNLTVLDSHLILEENTKMRAVMERMEHKIYKKYRIFEKVLD</sequence>
<evidence type="ECO:0000313" key="1">
    <source>
        <dbReference type="EMBL" id="MDD7913059.1"/>
    </source>
</evidence>
<reference evidence="1" key="1">
    <citation type="submission" date="2023-02" db="EMBL/GenBank/DDBJ databases">
        <title>Polaribacter ponticola sp. nov., isolated from seawater.</title>
        <authorList>
            <person name="Baek J.H."/>
            <person name="Kim J.M."/>
            <person name="Choi D.G."/>
            <person name="Jeon C.O."/>
        </authorList>
    </citation>
    <scope>NUCLEOTIDE SEQUENCE</scope>
    <source>
        <strain evidence="1">MSW5</strain>
    </source>
</reference>
<dbReference type="RefSeq" id="WP_265724223.1">
    <property type="nucleotide sequence ID" value="NZ_JAOSLC020000002.1"/>
</dbReference>
<keyword evidence="2" id="KW-1185">Reference proteome</keyword>
<accession>A0ABT5S4M2</accession>
<dbReference type="Proteomes" id="UP001151478">
    <property type="component" value="Unassembled WGS sequence"/>
</dbReference>
<gene>
    <name evidence="1" type="ORF">N5A56_000800</name>
</gene>
<dbReference type="InterPro" id="IPR016181">
    <property type="entry name" value="Acyl_CoA_acyltransferase"/>
</dbReference>
<name>A0ABT5S4M2_9FLAO</name>
<evidence type="ECO:0008006" key="3">
    <source>
        <dbReference type="Google" id="ProtNLM"/>
    </source>
</evidence>
<dbReference type="PANTHER" id="PTHR41368">
    <property type="entry name" value="PROTEIN YGHO"/>
    <property type="match status" value="1"/>
</dbReference>
<dbReference type="SUPFAM" id="SSF55729">
    <property type="entry name" value="Acyl-CoA N-acyltransferases (Nat)"/>
    <property type="match status" value="1"/>
</dbReference>
<dbReference type="PANTHER" id="PTHR41368:SF1">
    <property type="entry name" value="PROTEIN YGHO"/>
    <property type="match status" value="1"/>
</dbReference>
<dbReference type="EMBL" id="JAOSLC020000002">
    <property type="protein sequence ID" value="MDD7913059.1"/>
    <property type="molecule type" value="Genomic_DNA"/>
</dbReference>
<proteinExistence type="predicted"/>
<evidence type="ECO:0000313" key="2">
    <source>
        <dbReference type="Proteomes" id="UP001151478"/>
    </source>
</evidence>
<comment type="caution">
    <text evidence="1">The sequence shown here is derived from an EMBL/GenBank/DDBJ whole genome shotgun (WGS) entry which is preliminary data.</text>
</comment>
<dbReference type="InterPro" id="IPR039968">
    <property type="entry name" value="BcerS-like"/>
</dbReference>
<protein>
    <recommendedName>
        <fullName evidence="3">N-acetyltransferase domain-containing protein</fullName>
    </recommendedName>
</protein>
<organism evidence="1 2">
    <name type="scientific">Polaribacter ponticola</name>
    <dbReference type="NCBI Taxonomy" id="2978475"/>
    <lineage>
        <taxon>Bacteria</taxon>
        <taxon>Pseudomonadati</taxon>
        <taxon>Bacteroidota</taxon>
        <taxon>Flavobacteriia</taxon>
        <taxon>Flavobacteriales</taxon>
        <taxon>Flavobacteriaceae</taxon>
    </lineage>
</organism>